<dbReference type="GO" id="GO:0016491">
    <property type="term" value="F:oxidoreductase activity"/>
    <property type="evidence" value="ECO:0007669"/>
    <property type="project" value="UniProtKB-KW"/>
</dbReference>
<dbReference type="Gene3D" id="3.40.50.720">
    <property type="entry name" value="NAD(P)-binding Rossmann-like Domain"/>
    <property type="match status" value="1"/>
</dbReference>
<evidence type="ECO:0000256" key="3">
    <source>
        <dbReference type="ARBA" id="ARBA00023027"/>
    </source>
</evidence>
<evidence type="ECO:0000313" key="7">
    <source>
        <dbReference type="Proteomes" id="UP000199009"/>
    </source>
</evidence>
<evidence type="ECO:0000256" key="1">
    <source>
        <dbReference type="ARBA" id="ARBA00007637"/>
    </source>
</evidence>
<keyword evidence="7" id="KW-1185">Reference proteome</keyword>
<dbReference type="InterPro" id="IPR001509">
    <property type="entry name" value="Epimerase_deHydtase"/>
</dbReference>
<dbReference type="AlphaFoldDB" id="A0A1G7VZ06"/>
<dbReference type="InterPro" id="IPR036291">
    <property type="entry name" value="NAD(P)-bd_dom_sf"/>
</dbReference>
<keyword evidence="3" id="KW-0520">NAD</keyword>
<dbReference type="Proteomes" id="UP000199009">
    <property type="component" value="Chromosome I"/>
</dbReference>
<proteinExistence type="inferred from homology"/>
<keyword evidence="2" id="KW-0560">Oxidoreductase</keyword>
<evidence type="ECO:0000256" key="2">
    <source>
        <dbReference type="ARBA" id="ARBA00023002"/>
    </source>
</evidence>
<dbReference type="SUPFAM" id="SSF51735">
    <property type="entry name" value="NAD(P)-binding Rossmann-fold domains"/>
    <property type="match status" value="1"/>
</dbReference>
<name>A0A1G7VZ06_9MICO</name>
<feature type="domain" description="NAD-dependent epimerase/dehydratase" evidence="5">
    <location>
        <begin position="3"/>
        <end position="231"/>
    </location>
</feature>
<dbReference type="PANTHER" id="PTHR43103:SF5">
    <property type="entry name" value="4-EPIMERASE, PUTATIVE (AFU_ORTHOLOGUE AFUA_7G00360)-RELATED"/>
    <property type="match status" value="1"/>
</dbReference>
<organism evidence="6 7">
    <name type="scientific">Microbacterium pygmaeum</name>
    <dbReference type="NCBI Taxonomy" id="370764"/>
    <lineage>
        <taxon>Bacteria</taxon>
        <taxon>Bacillati</taxon>
        <taxon>Actinomycetota</taxon>
        <taxon>Actinomycetes</taxon>
        <taxon>Micrococcales</taxon>
        <taxon>Microbacteriaceae</taxon>
        <taxon>Microbacterium</taxon>
    </lineage>
</organism>
<dbReference type="PANTHER" id="PTHR43103">
    <property type="entry name" value="NUCLEOSIDE-DIPHOSPHATE-SUGAR EPIMERASE"/>
    <property type="match status" value="1"/>
</dbReference>
<evidence type="ECO:0000313" key="6">
    <source>
        <dbReference type="EMBL" id="SDG64891.1"/>
    </source>
</evidence>
<evidence type="ECO:0000256" key="4">
    <source>
        <dbReference type="SAM" id="MobiDB-lite"/>
    </source>
</evidence>
<dbReference type="STRING" id="370764.SAMN04489810_0892"/>
<dbReference type="EMBL" id="LT629692">
    <property type="protein sequence ID" value="SDG64891.1"/>
    <property type="molecule type" value="Genomic_DNA"/>
</dbReference>
<feature type="region of interest" description="Disordered" evidence="4">
    <location>
        <begin position="289"/>
        <end position="314"/>
    </location>
</feature>
<sequence length="314" mass="33094">MRIVVTGAAGRLGRSVAQALRDAGHAVLSVDRAFAPGDEGETADLTDRDATEILFTRLAPDAVVHLAAIAVPFSAPEHTIFTVNTAMAHSVLEAAVAAGASRVLVASSPTVLGYGSPTWDPGRLPLDERSPRGASNSYALSKICIEETVAAFARREPSVRFGAFRPCYVISPEEWSGAPTQQGHTVLERLERPELAAVSLFNYVDARDVAAFVGTWLEADRTPPGAVYVVGAADSLAVEPVAALLAHFHPGTTPYVSALDADAPVFSSAAAARDLGWRPTRSWRTELAPEDLARLESPRGPALDGSPLPQKAVS</sequence>
<reference evidence="6 7" key="1">
    <citation type="submission" date="2016-10" db="EMBL/GenBank/DDBJ databases">
        <authorList>
            <person name="de Groot N.N."/>
        </authorList>
    </citation>
    <scope>NUCLEOTIDE SEQUENCE [LARGE SCALE GENOMIC DNA]</scope>
    <source>
        <strain evidence="6 7">DSM 23142</strain>
    </source>
</reference>
<accession>A0A1G7VZ06</accession>
<protein>
    <submittedName>
        <fullName evidence="6">Nucleoside-diphosphate-sugar epimerase</fullName>
    </submittedName>
</protein>
<dbReference type="Pfam" id="PF01370">
    <property type="entry name" value="Epimerase"/>
    <property type="match status" value="1"/>
</dbReference>
<gene>
    <name evidence="6" type="ORF">SAMN04489810_0892</name>
</gene>
<dbReference type="RefSeq" id="WP_091486988.1">
    <property type="nucleotide sequence ID" value="NZ_LT629692.1"/>
</dbReference>
<comment type="similarity">
    <text evidence="1">Belongs to the NAD(P)-dependent epimerase/dehydratase family.</text>
</comment>
<dbReference type="OrthoDB" id="9795501at2"/>
<evidence type="ECO:0000259" key="5">
    <source>
        <dbReference type="Pfam" id="PF01370"/>
    </source>
</evidence>